<dbReference type="PANTHER" id="PTHR43280:SF32">
    <property type="entry name" value="TRANSCRIPTIONAL REGULATORY PROTEIN"/>
    <property type="match status" value="1"/>
</dbReference>
<dbReference type="AlphaFoldDB" id="A0A5C8J3E2"/>
<dbReference type="PROSITE" id="PS01124">
    <property type="entry name" value="HTH_ARAC_FAMILY_2"/>
    <property type="match status" value="1"/>
</dbReference>
<dbReference type="Pfam" id="PF02311">
    <property type="entry name" value="AraC_binding"/>
    <property type="match status" value="1"/>
</dbReference>
<dbReference type="GO" id="GO:0003700">
    <property type="term" value="F:DNA-binding transcription factor activity"/>
    <property type="evidence" value="ECO:0007669"/>
    <property type="project" value="InterPro"/>
</dbReference>
<dbReference type="PRINTS" id="PR00032">
    <property type="entry name" value="HTHARAC"/>
</dbReference>
<organism evidence="5 6">
    <name type="scientific">Pontibacter qinzhouensis</name>
    <dbReference type="NCBI Taxonomy" id="2603253"/>
    <lineage>
        <taxon>Bacteria</taxon>
        <taxon>Pseudomonadati</taxon>
        <taxon>Bacteroidota</taxon>
        <taxon>Cytophagia</taxon>
        <taxon>Cytophagales</taxon>
        <taxon>Hymenobacteraceae</taxon>
        <taxon>Pontibacter</taxon>
    </lineage>
</organism>
<dbReference type="InterPro" id="IPR037923">
    <property type="entry name" value="HTH-like"/>
</dbReference>
<keyword evidence="1" id="KW-0805">Transcription regulation</keyword>
<reference evidence="5 6" key="1">
    <citation type="submission" date="2019-08" db="EMBL/GenBank/DDBJ databases">
        <authorList>
            <person name="Shi S."/>
        </authorList>
    </citation>
    <scope>NUCLEOTIDE SEQUENCE [LARGE SCALE GENOMIC DNA]</scope>
    <source>
        <strain evidence="5 6">GY10130</strain>
    </source>
</reference>
<name>A0A5C8J3E2_9BACT</name>
<dbReference type="SUPFAM" id="SSF46689">
    <property type="entry name" value="Homeodomain-like"/>
    <property type="match status" value="1"/>
</dbReference>
<dbReference type="InterPro" id="IPR020449">
    <property type="entry name" value="Tscrpt_reg_AraC-type_HTH"/>
</dbReference>
<dbReference type="RefSeq" id="WP_147923524.1">
    <property type="nucleotide sequence ID" value="NZ_VRTY01000101.1"/>
</dbReference>
<dbReference type="InterPro" id="IPR003313">
    <property type="entry name" value="AraC-bd"/>
</dbReference>
<accession>A0A5C8J3E2</accession>
<gene>
    <name evidence="5" type="ORF">FVR03_19885</name>
</gene>
<dbReference type="SMART" id="SM00342">
    <property type="entry name" value="HTH_ARAC"/>
    <property type="match status" value="1"/>
</dbReference>
<proteinExistence type="predicted"/>
<protein>
    <submittedName>
        <fullName evidence="5">Helix-turn-helix domain-containing protein</fullName>
    </submittedName>
</protein>
<dbReference type="OrthoDB" id="9793451at2"/>
<dbReference type="InterPro" id="IPR018060">
    <property type="entry name" value="HTH_AraC"/>
</dbReference>
<keyword evidence="2" id="KW-0238">DNA-binding</keyword>
<comment type="caution">
    <text evidence="5">The sequence shown here is derived from an EMBL/GenBank/DDBJ whole genome shotgun (WGS) entry which is preliminary data.</text>
</comment>
<evidence type="ECO:0000256" key="2">
    <source>
        <dbReference type="ARBA" id="ARBA00023125"/>
    </source>
</evidence>
<evidence type="ECO:0000259" key="4">
    <source>
        <dbReference type="PROSITE" id="PS01124"/>
    </source>
</evidence>
<dbReference type="Gene3D" id="1.10.10.60">
    <property type="entry name" value="Homeodomain-like"/>
    <property type="match status" value="1"/>
</dbReference>
<dbReference type="EMBL" id="VRTY01000101">
    <property type="protein sequence ID" value="TXK31146.1"/>
    <property type="molecule type" value="Genomic_DNA"/>
</dbReference>
<evidence type="ECO:0000313" key="5">
    <source>
        <dbReference type="EMBL" id="TXK31146.1"/>
    </source>
</evidence>
<evidence type="ECO:0000313" key="6">
    <source>
        <dbReference type="Proteomes" id="UP000321926"/>
    </source>
</evidence>
<dbReference type="Gene3D" id="2.60.120.10">
    <property type="entry name" value="Jelly Rolls"/>
    <property type="match status" value="1"/>
</dbReference>
<keyword evidence="6" id="KW-1185">Reference proteome</keyword>
<dbReference type="InterPro" id="IPR009057">
    <property type="entry name" value="Homeodomain-like_sf"/>
</dbReference>
<sequence>MPEPKIPLYQIQDFKEQTATENYFYFRQFSTHLQEHAFIQEPHKHTFYIVLFVTQGSGTHTIDFRTYEVRAGSVFFMVPGQVHQWRLSEDADGFIMFFTQEFYASAYPHLKLYDFPFFNALRHTPHLVVTQQEAEVLANVYTLLQEEHQQQQLKKEVLESRYLDILLLRLERVYLGAGAEKAGQPSGYALLQKLEQLIDQHYKSHMPMSQYAAQLAVTPKQLNETCRQALGKTSKQLLQERLLLEAKRLLVHSGLTTSQIAAELGYFDNTYFFRFFKKHTGLTPEQFKLSQT</sequence>
<dbReference type="Pfam" id="PF12833">
    <property type="entry name" value="HTH_18"/>
    <property type="match status" value="1"/>
</dbReference>
<evidence type="ECO:0000256" key="1">
    <source>
        <dbReference type="ARBA" id="ARBA00023015"/>
    </source>
</evidence>
<dbReference type="SUPFAM" id="SSF51215">
    <property type="entry name" value="Regulatory protein AraC"/>
    <property type="match status" value="1"/>
</dbReference>
<keyword evidence="3" id="KW-0804">Transcription</keyword>
<dbReference type="InterPro" id="IPR014710">
    <property type="entry name" value="RmlC-like_jellyroll"/>
</dbReference>
<feature type="domain" description="HTH araC/xylS-type" evidence="4">
    <location>
        <begin position="192"/>
        <end position="290"/>
    </location>
</feature>
<evidence type="ECO:0000256" key="3">
    <source>
        <dbReference type="ARBA" id="ARBA00023163"/>
    </source>
</evidence>
<dbReference type="PANTHER" id="PTHR43280">
    <property type="entry name" value="ARAC-FAMILY TRANSCRIPTIONAL REGULATOR"/>
    <property type="match status" value="1"/>
</dbReference>
<dbReference type="GO" id="GO:0043565">
    <property type="term" value="F:sequence-specific DNA binding"/>
    <property type="evidence" value="ECO:0007669"/>
    <property type="project" value="InterPro"/>
</dbReference>
<dbReference type="Proteomes" id="UP000321926">
    <property type="component" value="Unassembled WGS sequence"/>
</dbReference>